<dbReference type="GeneID" id="100207827"/>
<gene>
    <name evidence="2 3" type="primary">LOC100207827</name>
</gene>
<accession>A0ABM4BHQ4</accession>
<sequence>MSVVTIDYDVDHEEDSLLNEHVPLCTNKFSLKTSTKMGLIHTESFNFTKVFSPRKKIINLLKRSWSEKSTEIYSHCDSDCFSINGEIKTSITSTQEAFESFNLRNISDNEKDTKFRTRSKTLSFIVCARKKVDHLRRIPRQTSYKSHHSSFQNNNNNHLYDVCESQKLICKEDSFEEEKVIREINKTTKKKLYCLFNEKNKFKDIVTLINNQKENEEEERLLSF</sequence>
<keyword evidence="1" id="KW-1185">Reference proteome</keyword>
<proteinExistence type="predicted"/>
<evidence type="ECO:0000313" key="1">
    <source>
        <dbReference type="Proteomes" id="UP001652625"/>
    </source>
</evidence>
<evidence type="ECO:0000313" key="3">
    <source>
        <dbReference type="RefSeq" id="XP_065648550.1"/>
    </source>
</evidence>
<dbReference type="Proteomes" id="UP001652625">
    <property type="component" value="Chromosome 03"/>
</dbReference>
<evidence type="ECO:0000313" key="2">
    <source>
        <dbReference type="RefSeq" id="XP_065648549.1"/>
    </source>
</evidence>
<dbReference type="RefSeq" id="XP_065648549.1">
    <property type="nucleotide sequence ID" value="XM_065792477.1"/>
</dbReference>
<protein>
    <submittedName>
        <fullName evidence="2 3">Uncharacterized protein LOC100207827</fullName>
    </submittedName>
</protein>
<dbReference type="RefSeq" id="XP_065648550.1">
    <property type="nucleotide sequence ID" value="XM_065792478.1"/>
</dbReference>
<name>A0ABM4BHQ4_HYDVU</name>
<organism evidence="1 2">
    <name type="scientific">Hydra vulgaris</name>
    <name type="common">Hydra</name>
    <name type="synonym">Hydra attenuata</name>
    <dbReference type="NCBI Taxonomy" id="6087"/>
    <lineage>
        <taxon>Eukaryota</taxon>
        <taxon>Metazoa</taxon>
        <taxon>Cnidaria</taxon>
        <taxon>Hydrozoa</taxon>
        <taxon>Hydroidolina</taxon>
        <taxon>Anthoathecata</taxon>
        <taxon>Aplanulata</taxon>
        <taxon>Hydridae</taxon>
        <taxon>Hydra</taxon>
    </lineage>
</organism>
<reference evidence="2 3" key="1">
    <citation type="submission" date="2025-05" db="UniProtKB">
        <authorList>
            <consortium name="RefSeq"/>
        </authorList>
    </citation>
    <scope>IDENTIFICATION</scope>
</reference>